<organism evidence="1 2">
    <name type="scientific">Nostoc linckia FACHB-391</name>
    <dbReference type="NCBI Taxonomy" id="2692906"/>
    <lineage>
        <taxon>Bacteria</taxon>
        <taxon>Bacillati</taxon>
        <taxon>Cyanobacteriota</taxon>
        <taxon>Cyanophyceae</taxon>
        <taxon>Nostocales</taxon>
        <taxon>Nostocaceae</taxon>
        <taxon>Nostoc</taxon>
    </lineage>
</organism>
<evidence type="ECO:0000313" key="2">
    <source>
        <dbReference type="Proteomes" id="UP000604661"/>
    </source>
</evidence>
<protein>
    <submittedName>
        <fullName evidence="1">Uncharacterized protein</fullName>
    </submittedName>
</protein>
<name>A0ABR8F3U2_NOSLI</name>
<reference evidence="1 2" key="1">
    <citation type="journal article" date="2020" name="ISME J.">
        <title>Comparative genomics reveals insights into cyanobacterial evolution and habitat adaptation.</title>
        <authorList>
            <person name="Chen M.Y."/>
            <person name="Teng W.K."/>
            <person name="Zhao L."/>
            <person name="Hu C.X."/>
            <person name="Zhou Y.K."/>
            <person name="Han B.P."/>
            <person name="Song L.R."/>
            <person name="Shu W.S."/>
        </authorList>
    </citation>
    <scope>NUCLEOTIDE SEQUENCE [LARGE SCALE GENOMIC DNA]</scope>
    <source>
        <strain evidence="1 2">FACHB-391</strain>
    </source>
</reference>
<accession>A0ABR8F3U2</accession>
<keyword evidence="2" id="KW-1185">Reference proteome</keyword>
<dbReference type="EMBL" id="JACJTE010000052">
    <property type="protein sequence ID" value="MBD2564544.1"/>
    <property type="molecule type" value="Genomic_DNA"/>
</dbReference>
<sequence length="45" mass="5079">MSRPLEVIALIPDNFLIMEGEMSVTVNYASLTWLSDRLSPEILRG</sequence>
<dbReference type="RefSeq" id="WP_190898899.1">
    <property type="nucleotide sequence ID" value="NZ_JACJTE010000052.1"/>
</dbReference>
<gene>
    <name evidence="1" type="ORF">H6G95_28955</name>
</gene>
<evidence type="ECO:0000313" key="1">
    <source>
        <dbReference type="EMBL" id="MBD2564544.1"/>
    </source>
</evidence>
<proteinExistence type="predicted"/>
<dbReference type="Proteomes" id="UP000604661">
    <property type="component" value="Unassembled WGS sequence"/>
</dbReference>
<comment type="caution">
    <text evidence="1">The sequence shown here is derived from an EMBL/GenBank/DDBJ whole genome shotgun (WGS) entry which is preliminary data.</text>
</comment>